<keyword evidence="3" id="KW-1185">Reference proteome</keyword>
<sequence>MPQPEGGEGGPAPEHSMDYFCLVQYCGAWRTQSSTMGTTGENSARIQEEWRRKPTPELSSRKLPDVTQHTGGHRLNAEVVEPRKGIGCRPARSSTDVC</sequence>
<feature type="compositionally biased region" description="Basic and acidic residues" evidence="1">
    <location>
        <begin position="46"/>
        <end position="64"/>
    </location>
</feature>
<feature type="compositionally biased region" description="Polar residues" evidence="1">
    <location>
        <begin position="32"/>
        <end position="45"/>
    </location>
</feature>
<proteinExistence type="predicted"/>
<gene>
    <name evidence="2" type="ORF">QQF64_002772</name>
</gene>
<dbReference type="EMBL" id="JAYMGO010000010">
    <property type="protein sequence ID" value="KAL1267097.1"/>
    <property type="molecule type" value="Genomic_DNA"/>
</dbReference>
<feature type="region of interest" description="Disordered" evidence="1">
    <location>
        <begin position="32"/>
        <end position="81"/>
    </location>
</feature>
<comment type="caution">
    <text evidence="2">The sequence shown here is derived from an EMBL/GenBank/DDBJ whole genome shotgun (WGS) entry which is preliminary data.</text>
</comment>
<dbReference type="Proteomes" id="UP001558613">
    <property type="component" value="Unassembled WGS sequence"/>
</dbReference>
<name>A0ABR3MR66_9TELE</name>
<evidence type="ECO:0000313" key="3">
    <source>
        <dbReference type="Proteomes" id="UP001558613"/>
    </source>
</evidence>
<evidence type="ECO:0000313" key="2">
    <source>
        <dbReference type="EMBL" id="KAL1267097.1"/>
    </source>
</evidence>
<evidence type="ECO:0000256" key="1">
    <source>
        <dbReference type="SAM" id="MobiDB-lite"/>
    </source>
</evidence>
<reference evidence="2 3" key="1">
    <citation type="submission" date="2023-09" db="EMBL/GenBank/DDBJ databases">
        <authorList>
            <person name="Wang M."/>
        </authorList>
    </citation>
    <scope>NUCLEOTIDE SEQUENCE [LARGE SCALE GENOMIC DNA]</scope>
    <source>
        <strain evidence="2">GT-2023</strain>
        <tissue evidence="2">Liver</tissue>
    </source>
</reference>
<protein>
    <submittedName>
        <fullName evidence="2">Uncharacterized protein</fullName>
    </submittedName>
</protein>
<organism evidence="2 3">
    <name type="scientific">Cirrhinus molitorella</name>
    <name type="common">mud carp</name>
    <dbReference type="NCBI Taxonomy" id="172907"/>
    <lineage>
        <taxon>Eukaryota</taxon>
        <taxon>Metazoa</taxon>
        <taxon>Chordata</taxon>
        <taxon>Craniata</taxon>
        <taxon>Vertebrata</taxon>
        <taxon>Euteleostomi</taxon>
        <taxon>Actinopterygii</taxon>
        <taxon>Neopterygii</taxon>
        <taxon>Teleostei</taxon>
        <taxon>Ostariophysi</taxon>
        <taxon>Cypriniformes</taxon>
        <taxon>Cyprinidae</taxon>
        <taxon>Labeoninae</taxon>
        <taxon>Labeonini</taxon>
        <taxon>Cirrhinus</taxon>
    </lineage>
</organism>
<accession>A0ABR3MR66</accession>